<dbReference type="Proteomes" id="UP001326110">
    <property type="component" value="Chromosome"/>
</dbReference>
<proteinExistence type="predicted"/>
<reference evidence="1 2" key="1">
    <citation type="submission" date="2023-11" db="EMBL/GenBank/DDBJ databases">
        <title>MicrobeMod: A computational toolkit for identifying prokaryotic methylation and restriction-modification with nanopore sequencing.</title>
        <authorList>
            <person name="Crits-Christoph A."/>
            <person name="Kang S.C."/>
            <person name="Lee H."/>
            <person name="Ostrov N."/>
        </authorList>
    </citation>
    <scope>NUCLEOTIDE SEQUENCE [LARGE SCALE GENOMIC DNA]</scope>
    <source>
        <strain evidence="1 2">ATCC 25935</strain>
    </source>
</reference>
<dbReference type="GeneID" id="43166553"/>
<dbReference type="EMBL" id="CP140152">
    <property type="protein sequence ID" value="WQH06868.1"/>
    <property type="molecule type" value="Genomic_DNA"/>
</dbReference>
<sequence length="136" mass="14511">MGARQTLLANPLDLLAAKQVVGQEDADATALVVLIALDAAKRGLAPASLANTLTEHLLTSAAVWSQQGNRRLYDKAVLAWAALLKACARPTALLDLTTGEYAAIRLSIAYYVRALPKLEVGVLAVAHEKALRQLRD</sequence>
<name>A0ABZ0Y495_9BURK</name>
<gene>
    <name evidence="1" type="ORF">SR858_11220</name>
</gene>
<keyword evidence="2" id="KW-1185">Reference proteome</keyword>
<evidence type="ECO:0000313" key="1">
    <source>
        <dbReference type="EMBL" id="WQH06868.1"/>
    </source>
</evidence>
<evidence type="ECO:0000313" key="2">
    <source>
        <dbReference type="Proteomes" id="UP001326110"/>
    </source>
</evidence>
<protein>
    <submittedName>
        <fullName evidence="1">Uncharacterized protein</fullName>
    </submittedName>
</protein>
<dbReference type="RefSeq" id="WP_019920875.1">
    <property type="nucleotide sequence ID" value="NZ_CP140152.1"/>
</dbReference>
<accession>A0ABZ0Y495</accession>
<organism evidence="1 2">
    <name type="scientific">Duganella zoogloeoides</name>
    <dbReference type="NCBI Taxonomy" id="75659"/>
    <lineage>
        <taxon>Bacteria</taxon>
        <taxon>Pseudomonadati</taxon>
        <taxon>Pseudomonadota</taxon>
        <taxon>Betaproteobacteria</taxon>
        <taxon>Burkholderiales</taxon>
        <taxon>Oxalobacteraceae</taxon>
        <taxon>Telluria group</taxon>
        <taxon>Duganella</taxon>
    </lineage>
</organism>